<sequence length="79" mass="8761">MAPYGCRGWSMVLAHGVCSGTLFGFLPEFSLNLVPSNVGVALVWKYALSLIDDPVEDHWQLYSPPALVGWSYFIDLNID</sequence>
<dbReference type="AlphaFoldDB" id="A0AAW2QHG9"/>
<organism evidence="1">
    <name type="scientific">Sesamum radiatum</name>
    <name type="common">Black benniseed</name>
    <dbReference type="NCBI Taxonomy" id="300843"/>
    <lineage>
        <taxon>Eukaryota</taxon>
        <taxon>Viridiplantae</taxon>
        <taxon>Streptophyta</taxon>
        <taxon>Embryophyta</taxon>
        <taxon>Tracheophyta</taxon>
        <taxon>Spermatophyta</taxon>
        <taxon>Magnoliopsida</taxon>
        <taxon>eudicotyledons</taxon>
        <taxon>Gunneridae</taxon>
        <taxon>Pentapetalae</taxon>
        <taxon>asterids</taxon>
        <taxon>lamiids</taxon>
        <taxon>Lamiales</taxon>
        <taxon>Pedaliaceae</taxon>
        <taxon>Sesamum</taxon>
    </lineage>
</organism>
<reference evidence="1" key="1">
    <citation type="submission" date="2020-06" db="EMBL/GenBank/DDBJ databases">
        <authorList>
            <person name="Li T."/>
            <person name="Hu X."/>
            <person name="Zhang T."/>
            <person name="Song X."/>
            <person name="Zhang H."/>
            <person name="Dai N."/>
            <person name="Sheng W."/>
            <person name="Hou X."/>
            <person name="Wei L."/>
        </authorList>
    </citation>
    <scope>NUCLEOTIDE SEQUENCE</scope>
    <source>
        <strain evidence="1">G02</strain>
        <tissue evidence="1">Leaf</tissue>
    </source>
</reference>
<gene>
    <name evidence="1" type="ORF">Sradi_3580300</name>
</gene>
<dbReference type="EMBL" id="JACGWJ010000015">
    <property type="protein sequence ID" value="KAL0366902.1"/>
    <property type="molecule type" value="Genomic_DNA"/>
</dbReference>
<comment type="caution">
    <text evidence="1">The sequence shown here is derived from an EMBL/GenBank/DDBJ whole genome shotgun (WGS) entry which is preliminary data.</text>
</comment>
<name>A0AAW2QHG9_SESRA</name>
<reference evidence="1" key="2">
    <citation type="journal article" date="2024" name="Plant">
        <title>Genomic evolution and insights into agronomic trait innovations of Sesamum species.</title>
        <authorList>
            <person name="Miao H."/>
            <person name="Wang L."/>
            <person name="Qu L."/>
            <person name="Liu H."/>
            <person name="Sun Y."/>
            <person name="Le M."/>
            <person name="Wang Q."/>
            <person name="Wei S."/>
            <person name="Zheng Y."/>
            <person name="Lin W."/>
            <person name="Duan Y."/>
            <person name="Cao H."/>
            <person name="Xiong S."/>
            <person name="Wang X."/>
            <person name="Wei L."/>
            <person name="Li C."/>
            <person name="Ma Q."/>
            <person name="Ju M."/>
            <person name="Zhao R."/>
            <person name="Li G."/>
            <person name="Mu C."/>
            <person name="Tian Q."/>
            <person name="Mei H."/>
            <person name="Zhang T."/>
            <person name="Gao T."/>
            <person name="Zhang H."/>
        </authorList>
    </citation>
    <scope>NUCLEOTIDE SEQUENCE</scope>
    <source>
        <strain evidence="1">G02</strain>
    </source>
</reference>
<proteinExistence type="predicted"/>
<accession>A0AAW2QHG9</accession>
<protein>
    <submittedName>
        <fullName evidence="1">Uncharacterized protein</fullName>
    </submittedName>
</protein>
<evidence type="ECO:0000313" key="1">
    <source>
        <dbReference type="EMBL" id="KAL0366902.1"/>
    </source>
</evidence>